<gene>
    <name evidence="2" type="ORF">RFI_34393</name>
</gene>
<dbReference type="AlphaFoldDB" id="X6LM58"/>
<evidence type="ECO:0000313" key="3">
    <source>
        <dbReference type="Proteomes" id="UP000023152"/>
    </source>
</evidence>
<feature type="domain" description="Ubiquitin-like" evidence="1">
    <location>
        <begin position="73"/>
        <end position="166"/>
    </location>
</feature>
<evidence type="ECO:0000313" key="2">
    <source>
        <dbReference type="EMBL" id="ETO03018.1"/>
    </source>
</evidence>
<dbReference type="InterPro" id="IPR029071">
    <property type="entry name" value="Ubiquitin-like_domsf"/>
</dbReference>
<accession>X6LM58</accession>
<keyword evidence="3" id="KW-1185">Reference proteome</keyword>
<dbReference type="PROSITE" id="PS50053">
    <property type="entry name" value="UBIQUITIN_2"/>
    <property type="match status" value="1"/>
</dbReference>
<organism evidence="2 3">
    <name type="scientific">Reticulomyxa filosa</name>
    <dbReference type="NCBI Taxonomy" id="46433"/>
    <lineage>
        <taxon>Eukaryota</taxon>
        <taxon>Sar</taxon>
        <taxon>Rhizaria</taxon>
        <taxon>Retaria</taxon>
        <taxon>Foraminifera</taxon>
        <taxon>Monothalamids</taxon>
        <taxon>Reticulomyxidae</taxon>
        <taxon>Reticulomyxa</taxon>
    </lineage>
</organism>
<comment type="caution">
    <text evidence="2">The sequence shown here is derived from an EMBL/GenBank/DDBJ whole genome shotgun (WGS) entry which is preliminary data.</text>
</comment>
<sequence>MYQLKVVEKFKENKLDGKTFISAISVMEDITGLGISKIAAAKIFNAYCETCSTKIQKSIEKNGQNWSYSISNLDFVCYVTGGPTTKQITVKKTMTVEHIRMMINDKLGLTNDTYTLTGHGIALADSGVTYTFILFLVVYLSFFKTLEKYGIVESTTFSYVMKTYGGAS</sequence>
<dbReference type="Gene3D" id="3.10.20.90">
    <property type="entry name" value="Phosphatidylinositol 3-kinase Catalytic Subunit, Chain A, domain 1"/>
    <property type="match status" value="1"/>
</dbReference>
<evidence type="ECO:0000259" key="1">
    <source>
        <dbReference type="PROSITE" id="PS50053"/>
    </source>
</evidence>
<dbReference type="SUPFAM" id="SSF54236">
    <property type="entry name" value="Ubiquitin-like"/>
    <property type="match status" value="1"/>
</dbReference>
<dbReference type="InterPro" id="IPR000626">
    <property type="entry name" value="Ubiquitin-like_dom"/>
</dbReference>
<dbReference type="Proteomes" id="UP000023152">
    <property type="component" value="Unassembled WGS sequence"/>
</dbReference>
<proteinExistence type="predicted"/>
<reference evidence="2 3" key="1">
    <citation type="journal article" date="2013" name="Curr. Biol.">
        <title>The Genome of the Foraminiferan Reticulomyxa filosa.</title>
        <authorList>
            <person name="Glockner G."/>
            <person name="Hulsmann N."/>
            <person name="Schleicher M."/>
            <person name="Noegel A.A."/>
            <person name="Eichinger L."/>
            <person name="Gallinger C."/>
            <person name="Pawlowski J."/>
            <person name="Sierra R."/>
            <person name="Euteneuer U."/>
            <person name="Pillet L."/>
            <person name="Moustafa A."/>
            <person name="Platzer M."/>
            <person name="Groth M."/>
            <person name="Szafranski K."/>
            <person name="Schliwa M."/>
        </authorList>
    </citation>
    <scope>NUCLEOTIDE SEQUENCE [LARGE SCALE GENOMIC DNA]</scope>
</reference>
<name>X6LM58_RETFI</name>
<feature type="non-terminal residue" evidence="2">
    <location>
        <position position="168"/>
    </location>
</feature>
<dbReference type="EMBL" id="ASPP01034366">
    <property type="protein sequence ID" value="ETO03018.1"/>
    <property type="molecule type" value="Genomic_DNA"/>
</dbReference>
<protein>
    <recommendedName>
        <fullName evidence="1">Ubiquitin-like domain-containing protein</fullName>
    </recommendedName>
</protein>